<reference evidence="4" key="1">
    <citation type="submission" date="2024-03" db="EMBL/GenBank/DDBJ databases">
        <title>WGS assembly of Saponaria officinalis var. Norfolk2.</title>
        <authorList>
            <person name="Jenkins J."/>
            <person name="Shu S."/>
            <person name="Grimwood J."/>
            <person name="Barry K."/>
            <person name="Goodstein D."/>
            <person name="Schmutz J."/>
            <person name="Leebens-Mack J."/>
            <person name="Osbourn A."/>
        </authorList>
    </citation>
    <scope>NUCLEOTIDE SEQUENCE [LARGE SCALE GENOMIC DNA]</scope>
    <source>
        <strain evidence="4">JIC</strain>
    </source>
</reference>
<dbReference type="Gene3D" id="3.40.50.720">
    <property type="entry name" value="NAD(P)-binding Rossmann-like Domain"/>
    <property type="match status" value="1"/>
</dbReference>
<dbReference type="EMBL" id="JBDFQZ010000001">
    <property type="protein sequence ID" value="KAK9757657.1"/>
    <property type="molecule type" value="Genomic_DNA"/>
</dbReference>
<dbReference type="PANTHER" id="PTHR43574">
    <property type="entry name" value="EPIMERASE-RELATED"/>
    <property type="match status" value="1"/>
</dbReference>
<evidence type="ECO:0008006" key="6">
    <source>
        <dbReference type="Google" id="ProtNLM"/>
    </source>
</evidence>
<dbReference type="GO" id="GO:0016853">
    <property type="term" value="F:isomerase activity"/>
    <property type="evidence" value="ECO:0007669"/>
    <property type="project" value="UniProtKB-KW"/>
</dbReference>
<keyword evidence="3" id="KW-0413">Isomerase</keyword>
<proteinExistence type="inferred from homology"/>
<name>A0AAW1NGF0_SAPOF</name>
<organism evidence="4 5">
    <name type="scientific">Saponaria officinalis</name>
    <name type="common">Common soapwort</name>
    <name type="synonym">Lychnis saponaria</name>
    <dbReference type="NCBI Taxonomy" id="3572"/>
    <lineage>
        <taxon>Eukaryota</taxon>
        <taxon>Viridiplantae</taxon>
        <taxon>Streptophyta</taxon>
        <taxon>Embryophyta</taxon>
        <taxon>Tracheophyta</taxon>
        <taxon>Spermatophyta</taxon>
        <taxon>Magnoliopsida</taxon>
        <taxon>eudicotyledons</taxon>
        <taxon>Gunneridae</taxon>
        <taxon>Pentapetalae</taxon>
        <taxon>Caryophyllales</taxon>
        <taxon>Caryophyllaceae</taxon>
        <taxon>Caryophylleae</taxon>
        <taxon>Saponaria</taxon>
    </lineage>
</organism>
<evidence type="ECO:0000256" key="1">
    <source>
        <dbReference type="ARBA" id="ARBA00007637"/>
    </source>
</evidence>
<dbReference type="InterPro" id="IPR036291">
    <property type="entry name" value="NAD(P)-bd_dom_sf"/>
</dbReference>
<sequence length="352" mass="39884">MEAQITSTAQLPATRAIFRRFKQTSQLPNSLKFRSLSSSTCIKCVRSDIKSNVPSKRMFILGMGYVAQFFAQDFLNDGWDVSGTCTNITKKMELEKKGFHVHVFDAFHPEWEILDIMSGYTHLLVSVPPFENVGDPVLQHDDYLRTRLVGGNLRWLCYLSSTSVYGDSEGAWVDEDYPPKPSNDLAKMRLRAEEGWSKLGHDLGLSTYVFRLGGIYGSGRSAIDTILKKEQLSARQKRRTSRNFTSRIHVADICQALRASISMEFQSSKIYNVVDDDPASRAEVFEFAQQLIKTRWPDLVTTNDTPLERTQATGGEKRVSNGRMKKELCVKLLHPSYRSGLQCIIDHMPDPI</sequence>
<evidence type="ECO:0000256" key="2">
    <source>
        <dbReference type="ARBA" id="ARBA00023027"/>
    </source>
</evidence>
<dbReference type="Proteomes" id="UP001443914">
    <property type="component" value="Unassembled WGS sequence"/>
</dbReference>
<dbReference type="AlphaFoldDB" id="A0AAW1NGF0"/>
<dbReference type="SUPFAM" id="SSF51735">
    <property type="entry name" value="NAD(P)-binding Rossmann-fold domains"/>
    <property type="match status" value="1"/>
</dbReference>
<keyword evidence="5" id="KW-1185">Reference proteome</keyword>
<protein>
    <recommendedName>
        <fullName evidence="6">NAD-dependent epimerase/dehydratase domain-containing protein</fullName>
    </recommendedName>
</protein>
<gene>
    <name evidence="4" type="ORF">RND81_01G177300</name>
</gene>
<evidence type="ECO:0000313" key="4">
    <source>
        <dbReference type="EMBL" id="KAK9757657.1"/>
    </source>
</evidence>
<dbReference type="CDD" id="cd05266">
    <property type="entry name" value="SDR_a4"/>
    <property type="match status" value="1"/>
</dbReference>
<keyword evidence="2" id="KW-0520">NAD</keyword>
<accession>A0AAW1NGF0</accession>
<comment type="caution">
    <text evidence="4">The sequence shown here is derived from an EMBL/GenBank/DDBJ whole genome shotgun (WGS) entry which is preliminary data.</text>
</comment>
<comment type="similarity">
    <text evidence="1">Belongs to the NAD(P)-dependent epimerase/dehydratase family.</text>
</comment>
<evidence type="ECO:0000256" key="3">
    <source>
        <dbReference type="ARBA" id="ARBA00023235"/>
    </source>
</evidence>
<evidence type="ECO:0000313" key="5">
    <source>
        <dbReference type="Proteomes" id="UP001443914"/>
    </source>
</evidence>